<protein>
    <submittedName>
        <fullName evidence="2">Uncharacterized protein</fullName>
    </submittedName>
</protein>
<gene>
    <name evidence="2" type="ORF">PCANC_13935</name>
</gene>
<feature type="compositionally biased region" description="Polar residues" evidence="1">
    <location>
        <begin position="1"/>
        <end position="29"/>
    </location>
</feature>
<dbReference type="Proteomes" id="UP000235388">
    <property type="component" value="Unassembled WGS sequence"/>
</dbReference>
<accession>A0A2N5UGE7</accession>
<dbReference type="AlphaFoldDB" id="A0A2N5UGE7"/>
<keyword evidence="3" id="KW-1185">Reference proteome</keyword>
<dbReference type="PANTHER" id="PTHR47501">
    <property type="entry name" value="TRANSPOSASE-RELATED"/>
    <property type="match status" value="1"/>
</dbReference>
<feature type="region of interest" description="Disordered" evidence="1">
    <location>
        <begin position="1"/>
        <end position="163"/>
    </location>
</feature>
<organism evidence="2 3">
    <name type="scientific">Puccinia coronata f. sp. avenae</name>
    <dbReference type="NCBI Taxonomy" id="200324"/>
    <lineage>
        <taxon>Eukaryota</taxon>
        <taxon>Fungi</taxon>
        <taxon>Dikarya</taxon>
        <taxon>Basidiomycota</taxon>
        <taxon>Pucciniomycotina</taxon>
        <taxon>Pucciniomycetes</taxon>
        <taxon>Pucciniales</taxon>
        <taxon>Pucciniaceae</taxon>
        <taxon>Puccinia</taxon>
    </lineage>
</organism>
<proteinExistence type="predicted"/>
<dbReference type="EMBL" id="PGCJ01000233">
    <property type="protein sequence ID" value="PLW36808.1"/>
    <property type="molecule type" value="Genomic_DNA"/>
</dbReference>
<reference evidence="2 3" key="1">
    <citation type="submission" date="2017-11" db="EMBL/GenBank/DDBJ databases">
        <title>De novo assembly and phasing of dikaryotic genomes from two isolates of Puccinia coronata f. sp. avenae, the causal agent of oat crown rust.</title>
        <authorList>
            <person name="Miller M.E."/>
            <person name="Zhang Y."/>
            <person name="Omidvar V."/>
            <person name="Sperschneider J."/>
            <person name="Schwessinger B."/>
            <person name="Raley C."/>
            <person name="Palmer J.M."/>
            <person name="Garnica D."/>
            <person name="Upadhyaya N."/>
            <person name="Rathjen J."/>
            <person name="Taylor J.M."/>
            <person name="Park R.F."/>
            <person name="Dodds P.N."/>
            <person name="Hirsch C.D."/>
            <person name="Kianian S.F."/>
            <person name="Figueroa M."/>
        </authorList>
    </citation>
    <scope>NUCLEOTIDE SEQUENCE [LARGE SCALE GENOMIC DNA]</scope>
    <source>
        <strain evidence="2">12NC29</strain>
    </source>
</reference>
<sequence length="246" mass="27243">MASKNTESAHQDPSGNTKNVGYATDQSQNHPHRRRSSRASSLVVVPNMVAPSSDSRVRVTRPDTQKRPAVAVSSLDSDLSLQIPSESDDESVQNGSAADLQKTKPKKKKQRRQKTVAKKKSTPASKKKGKSKETASVANAQDNLDFDQDTDDGSIVIQPRGEKKKTPEFAKIEEYFYPPTWKEGTPTETWSAIVMALRSWGKTIEAVKMETNTSGEVKQPGISGFLTVQPLFDNRVLNQLIMMWKI</sequence>
<name>A0A2N5UGE7_9BASI</name>
<feature type="compositionally biased region" description="Basic and acidic residues" evidence="1">
    <location>
        <begin position="55"/>
        <end position="66"/>
    </location>
</feature>
<evidence type="ECO:0000313" key="3">
    <source>
        <dbReference type="Proteomes" id="UP000235388"/>
    </source>
</evidence>
<evidence type="ECO:0000256" key="1">
    <source>
        <dbReference type="SAM" id="MobiDB-lite"/>
    </source>
</evidence>
<comment type="caution">
    <text evidence="2">The sequence shown here is derived from an EMBL/GenBank/DDBJ whole genome shotgun (WGS) entry which is preliminary data.</text>
</comment>
<dbReference type="PANTHER" id="PTHR47501:SF5">
    <property type="entry name" value="HAT C-TERMINAL DIMERISATION DOMAIN-CONTAINING PROTEIN"/>
    <property type="match status" value="1"/>
</dbReference>
<evidence type="ECO:0000313" key="2">
    <source>
        <dbReference type="EMBL" id="PLW36808.1"/>
    </source>
</evidence>
<feature type="compositionally biased region" description="Basic residues" evidence="1">
    <location>
        <begin position="103"/>
        <end position="130"/>
    </location>
</feature>